<evidence type="ECO:0000256" key="7">
    <source>
        <dbReference type="ARBA" id="ARBA00022857"/>
    </source>
</evidence>
<feature type="transmembrane region" description="Helical" evidence="14">
    <location>
        <begin position="36"/>
        <end position="55"/>
    </location>
</feature>
<feature type="domain" description="Alanine dehydrogenase/pyridine nucleotide transhydrogenase NAD(H)-binding" evidence="16">
    <location>
        <begin position="514"/>
        <end position="681"/>
    </location>
</feature>
<dbReference type="InterPro" id="IPR007886">
    <property type="entry name" value="AlaDH/PNT_N"/>
</dbReference>
<evidence type="ECO:0000256" key="13">
    <source>
        <dbReference type="SAM" id="MobiDB-lite"/>
    </source>
</evidence>
<evidence type="ECO:0000256" key="4">
    <source>
        <dbReference type="ARBA" id="ARBA00022519"/>
    </source>
</evidence>
<dbReference type="AlphaFoldDB" id="A0A7R9WEA0"/>
<feature type="transmembrane region" description="Helical" evidence="14">
    <location>
        <begin position="790"/>
        <end position="812"/>
    </location>
</feature>
<dbReference type="SUPFAM" id="SSF51735">
    <property type="entry name" value="NAD(P)-binding Rossmann-fold domains"/>
    <property type="match status" value="1"/>
</dbReference>
<dbReference type="SUPFAM" id="SSF52467">
    <property type="entry name" value="DHS-like NAD/FAD-binding domain"/>
    <property type="match status" value="1"/>
</dbReference>
<accession>A0A7R9WEA0</accession>
<evidence type="ECO:0000259" key="16">
    <source>
        <dbReference type="SMART" id="SM01002"/>
    </source>
</evidence>
<dbReference type="Gene3D" id="3.40.50.1220">
    <property type="entry name" value="TPP-binding domain"/>
    <property type="match status" value="1"/>
</dbReference>
<dbReference type="GO" id="GO:0050661">
    <property type="term" value="F:NADP binding"/>
    <property type="evidence" value="ECO:0007669"/>
    <property type="project" value="TreeGrafter"/>
</dbReference>
<evidence type="ECO:0000256" key="10">
    <source>
        <dbReference type="ARBA" id="ARBA00023027"/>
    </source>
</evidence>
<keyword evidence="10" id="KW-0520">NAD</keyword>
<feature type="chain" id="PRO_5031444040" description="proton-translocating NAD(P)(+) transhydrogenase" evidence="15">
    <location>
        <begin position="21"/>
        <end position="904"/>
    </location>
</feature>
<keyword evidence="9 14" id="KW-1133">Transmembrane helix</keyword>
<dbReference type="SMART" id="SM01003">
    <property type="entry name" value="AlaDh_PNT_N"/>
    <property type="match status" value="1"/>
</dbReference>
<dbReference type="InterPro" id="IPR007698">
    <property type="entry name" value="AlaDH/PNT_NAD(H)-bd"/>
</dbReference>
<dbReference type="EC" id="7.1.1.1" evidence="2"/>
<keyword evidence="4" id="KW-0997">Cell inner membrane</keyword>
<dbReference type="GO" id="GO:0006740">
    <property type="term" value="P:NADPH regeneration"/>
    <property type="evidence" value="ECO:0007669"/>
    <property type="project" value="TreeGrafter"/>
</dbReference>
<dbReference type="InterPro" id="IPR026255">
    <property type="entry name" value="NADP_transhyd_a"/>
</dbReference>
<dbReference type="Pfam" id="PF01262">
    <property type="entry name" value="AlaDh_PNT_C"/>
    <property type="match status" value="1"/>
</dbReference>
<evidence type="ECO:0000256" key="6">
    <source>
        <dbReference type="ARBA" id="ARBA00022741"/>
    </source>
</evidence>
<keyword evidence="7" id="KW-0521">NADP</keyword>
<name>A0A7R9WEA0_9STRA</name>
<feature type="domain" description="Alanine dehydrogenase/pyridine nucleotide transhydrogenase N-terminal" evidence="17">
    <location>
        <begin position="362"/>
        <end position="505"/>
    </location>
</feature>
<keyword evidence="3" id="KW-1003">Cell membrane</keyword>
<dbReference type="Pfam" id="PF12769">
    <property type="entry name" value="PNTB_4TM"/>
    <property type="match status" value="1"/>
</dbReference>
<dbReference type="PANTHER" id="PTHR10160">
    <property type="entry name" value="NAD(P) TRANSHYDROGENASE"/>
    <property type="match status" value="1"/>
</dbReference>
<evidence type="ECO:0000256" key="2">
    <source>
        <dbReference type="ARBA" id="ARBA00012943"/>
    </source>
</evidence>
<evidence type="ECO:0000256" key="8">
    <source>
        <dbReference type="ARBA" id="ARBA00022967"/>
    </source>
</evidence>
<dbReference type="Gene3D" id="3.40.50.720">
    <property type="entry name" value="NAD(P)-binding Rossmann-like Domain"/>
    <property type="match status" value="2"/>
</dbReference>
<keyword evidence="8" id="KW-1278">Translocase</keyword>
<organism evidence="18">
    <name type="scientific">Pseudictyota dubia</name>
    <dbReference type="NCBI Taxonomy" id="2749911"/>
    <lineage>
        <taxon>Eukaryota</taxon>
        <taxon>Sar</taxon>
        <taxon>Stramenopiles</taxon>
        <taxon>Ochrophyta</taxon>
        <taxon>Bacillariophyta</taxon>
        <taxon>Mediophyceae</taxon>
        <taxon>Biddulphiophycidae</taxon>
        <taxon>Eupodiscales</taxon>
        <taxon>Odontellaceae</taxon>
        <taxon>Pseudictyota</taxon>
    </lineage>
</organism>
<feature type="region of interest" description="Disordered" evidence="13">
    <location>
        <begin position="744"/>
        <end position="775"/>
    </location>
</feature>
<dbReference type="CDD" id="cd05304">
    <property type="entry name" value="Rubrum_tdh"/>
    <property type="match status" value="1"/>
</dbReference>
<dbReference type="EMBL" id="HBED01040981">
    <property type="protein sequence ID" value="CAD8322179.1"/>
    <property type="molecule type" value="Transcribed_RNA"/>
</dbReference>
<evidence type="ECO:0000256" key="5">
    <source>
        <dbReference type="ARBA" id="ARBA00022692"/>
    </source>
</evidence>
<keyword evidence="5 14" id="KW-0812">Transmembrane</keyword>
<keyword evidence="15" id="KW-0732">Signal</keyword>
<dbReference type="InterPro" id="IPR029035">
    <property type="entry name" value="DHS-like_NAD/FAD-binding_dom"/>
</dbReference>
<keyword evidence="6" id="KW-0547">Nucleotide-binding</keyword>
<proteinExistence type="predicted"/>
<dbReference type="SMART" id="SM01002">
    <property type="entry name" value="AlaDh_PNT_C"/>
    <property type="match status" value="1"/>
</dbReference>
<feature type="signal peptide" evidence="15">
    <location>
        <begin position="1"/>
        <end position="20"/>
    </location>
</feature>
<evidence type="ECO:0000256" key="3">
    <source>
        <dbReference type="ARBA" id="ARBA00022475"/>
    </source>
</evidence>
<keyword evidence="11 14" id="KW-0472">Membrane</keyword>
<dbReference type="InterPro" id="IPR034300">
    <property type="entry name" value="PNTB-like"/>
</dbReference>
<gene>
    <name evidence="18" type="ORF">TDUB1175_LOCUS20596</name>
</gene>
<feature type="transmembrane region" description="Helical" evidence="14">
    <location>
        <begin position="87"/>
        <end position="106"/>
    </location>
</feature>
<dbReference type="InterPro" id="IPR036291">
    <property type="entry name" value="NAD(P)-bd_dom_sf"/>
</dbReference>
<dbReference type="NCBIfam" id="TIGR00561">
    <property type="entry name" value="pntA"/>
    <property type="match status" value="1"/>
</dbReference>
<evidence type="ECO:0000256" key="1">
    <source>
        <dbReference type="ARBA" id="ARBA00004429"/>
    </source>
</evidence>
<reference evidence="18" key="1">
    <citation type="submission" date="2021-01" db="EMBL/GenBank/DDBJ databases">
        <authorList>
            <person name="Corre E."/>
            <person name="Pelletier E."/>
            <person name="Niang G."/>
            <person name="Scheremetjew M."/>
            <person name="Finn R."/>
            <person name="Kale V."/>
            <person name="Holt S."/>
            <person name="Cochrane G."/>
            <person name="Meng A."/>
            <person name="Brown T."/>
            <person name="Cohen L."/>
        </authorList>
    </citation>
    <scope>NUCLEOTIDE SEQUENCE</scope>
    <source>
        <strain evidence="18">CCMP147</strain>
    </source>
</reference>
<evidence type="ECO:0000313" key="18">
    <source>
        <dbReference type="EMBL" id="CAD8322179.1"/>
    </source>
</evidence>
<feature type="transmembrane region" description="Helical" evidence="14">
    <location>
        <begin position="870"/>
        <end position="891"/>
    </location>
</feature>
<evidence type="ECO:0000259" key="17">
    <source>
        <dbReference type="SMART" id="SM01003"/>
    </source>
</evidence>
<evidence type="ECO:0000256" key="9">
    <source>
        <dbReference type="ARBA" id="ARBA00022989"/>
    </source>
</evidence>
<protein>
    <recommendedName>
        <fullName evidence="2">proton-translocating NAD(P)(+) transhydrogenase</fullName>
        <ecNumber evidence="2">7.1.1.1</ecNumber>
    </recommendedName>
</protein>
<comment type="catalytic activity">
    <reaction evidence="12">
        <text>NAD(+) + NADPH + H(+)(in) = NADH + NADP(+) + H(+)(out)</text>
        <dbReference type="Rhea" id="RHEA:47992"/>
        <dbReference type="ChEBI" id="CHEBI:15378"/>
        <dbReference type="ChEBI" id="CHEBI:57540"/>
        <dbReference type="ChEBI" id="CHEBI:57783"/>
        <dbReference type="ChEBI" id="CHEBI:57945"/>
        <dbReference type="ChEBI" id="CHEBI:58349"/>
        <dbReference type="EC" id="7.1.1.1"/>
    </reaction>
</comment>
<dbReference type="Pfam" id="PF05222">
    <property type="entry name" value="AlaDh_PNT_N"/>
    <property type="match status" value="1"/>
</dbReference>
<sequence>MRWLVTLLYIIAIIVFSVLAFNGGQTWNDRQEGIAFIVIVAFVSLVWGFTAVMAIGGGDMPVSISFLNSLSGFSTSCAGFMLVNKALVVSGAFVGCSGIILTIVMCKAMNRSISNVLIGGFGDGATKKGGAKKAKKAEGTVKEVTAEDVVDMMTSAKNIIIVPGYGMAVAKAQHAIADMTISLRARGINVRFAIHPVAGRLPGHMNVLLAEARVPYDIILGMEEINHDFPSTDVVLVIGANDTVNPAAQTDPDSPIAGMPVLEVWKAAQTIVMKRSLRVGYAGVDNPLFVNDNNSMFLGDAKKSVDKLVDLLRAIEPVKTTTRTDSDGTNDVEAPEEKAKPIVDEFIAQIPELQEKSFVKVGVATEVSVGEKRVSIVPSTVKKMLRHGMLVLVQSGAGDGGGFYDEEYESHGAKILPDAESVYSEADVIVKIKEPEDHPVTGMHEINMVPAGKTLISFVGPRTDSGKALMDRASDANINLLAVDAIPRISRAQSLDVLSSQAKIAGYRAVVEAAHVYQRFLNGEVTAAGKFDACTVLVVGAGVAGLAAIGAAANMGAIVRAFDTRLETMDQVESMGGSFLVLKFKDKDGGGDAAGYAKVMSEEFYAKEMEMFREQAKECQVIITTAAIPGRPAPKLIMKDAVDNMQAGSVIVDLAGATGGNCELTRPGETYVYNNKVTIIGTTDLISKMSWQASSMYSNNMSNLMELLCPKPTNKDDERKFSINMEDQVIRGMTVVKDGDITWPPPEDVTRTAAAPKKEAEFEDEGSPEGQPKEKKESVFSKRVWDLTTVGELCLIVFAAFFFGIVAAYAPITFISQLLYFILAGFLGYYLIWSVEPALFSPLMSTSNSLSGVVILGGMLMASLPRGSAANVLGCTAITVAAINVFGGFAVSYRMLLMFKKEEH</sequence>
<dbReference type="InterPro" id="IPR024605">
    <property type="entry name" value="NADP_transhyd_a_C"/>
</dbReference>
<evidence type="ECO:0000256" key="15">
    <source>
        <dbReference type="SAM" id="SignalP"/>
    </source>
</evidence>
<dbReference type="FunFam" id="3.40.50.1220:FF:000002">
    <property type="entry name" value="NAD(P) transhydrogenase subunit beta"/>
    <property type="match status" value="1"/>
</dbReference>
<dbReference type="GO" id="GO:0005886">
    <property type="term" value="C:plasma membrane"/>
    <property type="evidence" value="ECO:0007669"/>
    <property type="project" value="UniProtKB-SubCell"/>
</dbReference>
<dbReference type="PANTHER" id="PTHR10160:SF19">
    <property type="entry name" value="PROTON-TRANSLOCATING NAD(P)(+) TRANSHYDROGENASE"/>
    <property type="match status" value="1"/>
</dbReference>
<dbReference type="NCBIfam" id="NF006942">
    <property type="entry name" value="PRK09424.1"/>
    <property type="match status" value="1"/>
</dbReference>
<evidence type="ECO:0000256" key="14">
    <source>
        <dbReference type="SAM" id="Phobius"/>
    </source>
</evidence>
<evidence type="ECO:0000256" key="11">
    <source>
        <dbReference type="ARBA" id="ARBA00023136"/>
    </source>
</evidence>
<dbReference type="GO" id="GO:0008750">
    <property type="term" value="F:proton-translocating NAD(P)+ transhydrogenase activity"/>
    <property type="evidence" value="ECO:0007669"/>
    <property type="project" value="UniProtKB-EC"/>
</dbReference>
<comment type="subcellular location">
    <subcellularLocation>
        <location evidence="1">Cell inner membrane</location>
        <topology evidence="1">Multi-pass membrane protein</topology>
    </subcellularLocation>
</comment>
<dbReference type="SUPFAM" id="SSF52283">
    <property type="entry name" value="Formate/glycerate dehydrogenase catalytic domain-like"/>
    <property type="match status" value="1"/>
</dbReference>
<dbReference type="Pfam" id="PF02233">
    <property type="entry name" value="PNTB"/>
    <property type="match status" value="1"/>
</dbReference>
<evidence type="ECO:0000256" key="12">
    <source>
        <dbReference type="ARBA" id="ARBA00048202"/>
    </source>
</evidence>
<feature type="transmembrane region" description="Helical" evidence="14">
    <location>
        <begin position="818"/>
        <end position="835"/>
    </location>
</feature>